<name>A0A4P9XF97_9FUNG</name>
<dbReference type="GO" id="GO:0019905">
    <property type="term" value="F:syntaxin binding"/>
    <property type="evidence" value="ECO:0007669"/>
    <property type="project" value="TreeGrafter"/>
</dbReference>
<dbReference type="PANTHER" id="PTHR13768:SF2">
    <property type="entry name" value="GAMMA-SOLUBLE NSF ATTACHMENT PROTEIN"/>
    <property type="match status" value="1"/>
</dbReference>
<dbReference type="GO" id="GO:0016192">
    <property type="term" value="P:vesicle-mediated transport"/>
    <property type="evidence" value="ECO:0007669"/>
    <property type="project" value="UniProtKB-KW"/>
</dbReference>
<dbReference type="SUPFAM" id="SSF48452">
    <property type="entry name" value="TPR-like"/>
    <property type="match status" value="1"/>
</dbReference>
<feature type="compositionally biased region" description="Low complexity" evidence="9">
    <location>
        <begin position="282"/>
        <end position="291"/>
    </location>
</feature>
<evidence type="ECO:0000256" key="5">
    <source>
        <dbReference type="ARBA" id="ARBA00022927"/>
    </source>
</evidence>
<dbReference type="EMBL" id="ML014117">
    <property type="protein sequence ID" value="RKP03810.1"/>
    <property type="molecule type" value="Genomic_DNA"/>
</dbReference>
<dbReference type="OrthoDB" id="9984275at2759"/>
<comment type="similarity">
    <text evidence="2">Belongs to the SNAP family.</text>
</comment>
<evidence type="ECO:0000256" key="9">
    <source>
        <dbReference type="SAM" id="MobiDB-lite"/>
    </source>
</evidence>
<feature type="region of interest" description="Disordered" evidence="9">
    <location>
        <begin position="282"/>
        <end position="323"/>
    </location>
</feature>
<accession>A0A4P9XF97</accession>
<keyword evidence="11" id="KW-1185">Reference proteome</keyword>
<dbReference type="GO" id="GO:0005483">
    <property type="term" value="F:soluble NSF attachment protein activity"/>
    <property type="evidence" value="ECO:0007669"/>
    <property type="project" value="TreeGrafter"/>
</dbReference>
<protein>
    <recommendedName>
        <fullName evidence="7">Gamma-soluble NSF attachment protein</fullName>
    </recommendedName>
    <alternativeName>
        <fullName evidence="8">N-ethylmaleimide-sensitive factor attachment protein gamma</fullName>
    </alternativeName>
</protein>
<proteinExistence type="inferred from homology"/>
<evidence type="ECO:0000313" key="11">
    <source>
        <dbReference type="Proteomes" id="UP000274922"/>
    </source>
</evidence>
<dbReference type="Pfam" id="PF14938">
    <property type="entry name" value="SNAP"/>
    <property type="match status" value="1"/>
</dbReference>
<dbReference type="PANTHER" id="PTHR13768">
    <property type="entry name" value="SOLUBLE NSF ATTACHMENT PROTEIN SNAP"/>
    <property type="match status" value="1"/>
</dbReference>
<dbReference type="Gene3D" id="1.25.40.10">
    <property type="entry name" value="Tetratricopeptide repeat domain"/>
    <property type="match status" value="1"/>
</dbReference>
<dbReference type="AlphaFoldDB" id="A0A4P9XF97"/>
<keyword evidence="3" id="KW-0813">Transport</keyword>
<dbReference type="STRING" id="1555241.A0A4P9XF97"/>
<organism evidence="10 11">
    <name type="scientific">Caulochytrium protostelioides</name>
    <dbReference type="NCBI Taxonomy" id="1555241"/>
    <lineage>
        <taxon>Eukaryota</taxon>
        <taxon>Fungi</taxon>
        <taxon>Fungi incertae sedis</taxon>
        <taxon>Chytridiomycota</taxon>
        <taxon>Chytridiomycota incertae sedis</taxon>
        <taxon>Chytridiomycetes</taxon>
        <taxon>Caulochytriales</taxon>
        <taxon>Caulochytriaceae</taxon>
        <taxon>Caulochytrium</taxon>
    </lineage>
</organism>
<sequence length="323" mass="35171">MSDGKAREGAEFLANGYKAVNKKSLFGKPKPDYDIAAHDFENAANCFRSARVYDKAVEALVQAANAQRELQALFMAAKSYESAASLVAQHLNRPADAAQHYRDASRYFLAHGTPERAAEMLEKAAQLMEATSADDAEQLYDAACAMYIDEDKRRFGVDCHKRATGFAIRQHRLAKALAYSRQLTQLMLRIDNLMGFAKQGLISVLILLAMGRVDDAHAQFREDTAALPSFGTAEEGRAVGAIFDAWEAGDADAFNALMRGRHVLYLDNDVARMAQQIRAPAAPASAAAGSGAPPPQRNADLGTVEPSSTQIEIQQQIEDEGFL</sequence>
<evidence type="ECO:0000256" key="6">
    <source>
        <dbReference type="ARBA" id="ARBA00023136"/>
    </source>
</evidence>
<dbReference type="Proteomes" id="UP000274922">
    <property type="component" value="Unassembled WGS sequence"/>
</dbReference>
<keyword evidence="4" id="KW-0931">ER-Golgi transport</keyword>
<keyword evidence="6" id="KW-0472">Membrane</keyword>
<dbReference type="GO" id="GO:0031201">
    <property type="term" value="C:SNARE complex"/>
    <property type="evidence" value="ECO:0007669"/>
    <property type="project" value="TreeGrafter"/>
</dbReference>
<evidence type="ECO:0000256" key="8">
    <source>
        <dbReference type="ARBA" id="ARBA00042485"/>
    </source>
</evidence>
<dbReference type="GO" id="GO:0006886">
    <property type="term" value="P:intracellular protein transport"/>
    <property type="evidence" value="ECO:0007669"/>
    <property type="project" value="InterPro"/>
</dbReference>
<evidence type="ECO:0000256" key="4">
    <source>
        <dbReference type="ARBA" id="ARBA00022892"/>
    </source>
</evidence>
<dbReference type="InterPro" id="IPR011990">
    <property type="entry name" value="TPR-like_helical_dom_sf"/>
</dbReference>
<evidence type="ECO:0000256" key="2">
    <source>
        <dbReference type="ARBA" id="ARBA00010050"/>
    </source>
</evidence>
<evidence type="ECO:0000256" key="1">
    <source>
        <dbReference type="ARBA" id="ARBA00004170"/>
    </source>
</evidence>
<evidence type="ECO:0000313" key="10">
    <source>
        <dbReference type="EMBL" id="RKP03810.1"/>
    </source>
</evidence>
<gene>
    <name evidence="10" type="ORF">CXG81DRAFT_23507</name>
</gene>
<keyword evidence="5" id="KW-0653">Protein transport</keyword>
<comment type="subcellular location">
    <subcellularLocation>
        <location evidence="1">Membrane</location>
        <topology evidence="1">Peripheral membrane protein</topology>
    </subcellularLocation>
</comment>
<evidence type="ECO:0000256" key="3">
    <source>
        <dbReference type="ARBA" id="ARBA00022448"/>
    </source>
</evidence>
<reference evidence="11" key="1">
    <citation type="journal article" date="2018" name="Nat. Microbiol.">
        <title>Leveraging single-cell genomics to expand the fungal tree of life.</title>
        <authorList>
            <person name="Ahrendt S.R."/>
            <person name="Quandt C.A."/>
            <person name="Ciobanu D."/>
            <person name="Clum A."/>
            <person name="Salamov A."/>
            <person name="Andreopoulos B."/>
            <person name="Cheng J.F."/>
            <person name="Woyke T."/>
            <person name="Pelin A."/>
            <person name="Henrissat B."/>
            <person name="Reynolds N.K."/>
            <person name="Benny G.L."/>
            <person name="Smith M.E."/>
            <person name="James T.Y."/>
            <person name="Grigoriev I.V."/>
        </authorList>
    </citation>
    <scope>NUCLEOTIDE SEQUENCE [LARGE SCALE GENOMIC DNA]</scope>
    <source>
        <strain evidence="11">ATCC 52028</strain>
    </source>
</reference>
<dbReference type="GO" id="GO:0005774">
    <property type="term" value="C:vacuolar membrane"/>
    <property type="evidence" value="ECO:0007669"/>
    <property type="project" value="TreeGrafter"/>
</dbReference>
<evidence type="ECO:0000256" key="7">
    <source>
        <dbReference type="ARBA" id="ARBA00040047"/>
    </source>
</evidence>
<dbReference type="InterPro" id="IPR000744">
    <property type="entry name" value="NSF_attach"/>
</dbReference>